<sequence length="466" mass="50992">MKSKVMVVTQNVLSMDANELLEPCSSSIDCTLSQCERLSAPYENLSSRFLLWGRQDVSRQQFCSLYSSRLEKIRSKLEVKANHLFDGVPVKRLFEIADSEEECVIVGTLFKKQELKPSILKEISEEQQLLPQPVLAKYVGEDDLLILEDELQRIELAGPNLQVGNLVTGVVCAIKGRVATAGKFEVSEFCFVGLPDPSPKVDIVEEDCCILLVSGLELGGCAKELLSVQLLTDYITGNLGHLQVQKTAASIVRVVIAGNSIANEKTERQKVDKLALMQDLDAILYQIASCCPVDIMPGEYDPANHMLPQQPLHRCLFPKAGCQSCLQSVSNPYEFAAGGRVVLCSSGQTINDVRSCSDVDDPLDILQSLCSWGHWAPTAPDTLACYPFSASDPLALEHRPDVIIAANQASFGCRTVTVDEAPVVLVSVPRFSKSATAVVLNLRTLRCSPISFPVDFSDDLEQSPSR</sequence>
<dbReference type="InterPro" id="IPR040663">
    <property type="entry name" value="DNA_pol_D_N"/>
</dbReference>
<dbReference type="InterPro" id="IPR007185">
    <property type="entry name" value="DNA_pol_a/d/e_bsu"/>
</dbReference>
<dbReference type="GO" id="GO:0006271">
    <property type="term" value="P:DNA strand elongation involved in DNA replication"/>
    <property type="evidence" value="ECO:0007669"/>
    <property type="project" value="TreeGrafter"/>
</dbReference>
<evidence type="ECO:0000259" key="6">
    <source>
        <dbReference type="Pfam" id="PF18018"/>
    </source>
</evidence>
<organism evidence="7 8">
    <name type="scientific">Hyalella azteca</name>
    <name type="common">Amphipod</name>
    <dbReference type="NCBI Taxonomy" id="294128"/>
    <lineage>
        <taxon>Eukaryota</taxon>
        <taxon>Metazoa</taxon>
        <taxon>Ecdysozoa</taxon>
        <taxon>Arthropoda</taxon>
        <taxon>Crustacea</taxon>
        <taxon>Multicrustacea</taxon>
        <taxon>Malacostraca</taxon>
        <taxon>Eumalacostraca</taxon>
        <taxon>Peracarida</taxon>
        <taxon>Amphipoda</taxon>
        <taxon>Senticaudata</taxon>
        <taxon>Talitrida</taxon>
        <taxon>Talitroidea</taxon>
        <taxon>Hyalellidae</taxon>
        <taxon>Hyalella</taxon>
    </lineage>
</organism>
<dbReference type="Proteomes" id="UP000694843">
    <property type="component" value="Unplaced"/>
</dbReference>
<dbReference type="InterPro" id="IPR024826">
    <property type="entry name" value="DNA_pol_delta/II_ssu"/>
</dbReference>
<reference evidence="8" key="1">
    <citation type="submission" date="2025-08" db="UniProtKB">
        <authorList>
            <consortium name="RefSeq"/>
        </authorList>
    </citation>
    <scope>IDENTIFICATION</scope>
    <source>
        <tissue evidence="8">Whole organism</tissue>
    </source>
</reference>
<dbReference type="Gene3D" id="3.60.21.50">
    <property type="match status" value="1"/>
</dbReference>
<dbReference type="PANTHER" id="PTHR10416">
    <property type="entry name" value="DNA POLYMERASE DELTA SUBUNIT 2"/>
    <property type="match status" value="1"/>
</dbReference>
<dbReference type="Pfam" id="PF18018">
    <property type="entry name" value="DNA_pol_D_N"/>
    <property type="match status" value="1"/>
</dbReference>
<evidence type="ECO:0000256" key="1">
    <source>
        <dbReference type="ARBA" id="ARBA00004123"/>
    </source>
</evidence>
<dbReference type="InterPro" id="IPR041863">
    <property type="entry name" value="PolD2_C"/>
</dbReference>
<dbReference type="Gene3D" id="2.40.50.430">
    <property type="match status" value="1"/>
</dbReference>
<keyword evidence="3" id="KW-0235">DNA replication</keyword>
<keyword evidence="4" id="KW-0539">Nucleus</keyword>
<evidence type="ECO:0000313" key="8">
    <source>
        <dbReference type="RefSeq" id="XP_018009664.1"/>
    </source>
</evidence>
<dbReference type="CDD" id="cd07387">
    <property type="entry name" value="MPP_PolD2_C"/>
    <property type="match status" value="1"/>
</dbReference>
<evidence type="ECO:0000313" key="7">
    <source>
        <dbReference type="Proteomes" id="UP000694843"/>
    </source>
</evidence>
<comment type="similarity">
    <text evidence="2">Belongs to the DNA polymerase delta/II small subunit family.</text>
</comment>
<feature type="domain" description="DNA polymerase alpha/delta/epsilon subunit B" evidence="5">
    <location>
        <begin position="210"/>
        <end position="413"/>
    </location>
</feature>
<dbReference type="PANTHER" id="PTHR10416:SF0">
    <property type="entry name" value="DNA POLYMERASE DELTA SUBUNIT 2"/>
    <property type="match status" value="1"/>
</dbReference>
<comment type="subcellular location">
    <subcellularLocation>
        <location evidence="1">Nucleus</location>
    </subcellularLocation>
</comment>
<evidence type="ECO:0000259" key="5">
    <source>
        <dbReference type="Pfam" id="PF04042"/>
    </source>
</evidence>
<dbReference type="OMA" id="HCILIGT"/>
<dbReference type="RefSeq" id="XP_018009664.1">
    <property type="nucleotide sequence ID" value="XM_018154175.2"/>
</dbReference>
<dbReference type="CTD" id="5425"/>
<dbReference type="GeneID" id="108667182"/>
<evidence type="ECO:0000256" key="3">
    <source>
        <dbReference type="ARBA" id="ARBA00022705"/>
    </source>
</evidence>
<evidence type="ECO:0000256" key="2">
    <source>
        <dbReference type="ARBA" id="ARBA00006035"/>
    </source>
</evidence>
<dbReference type="AlphaFoldDB" id="A0A8B7N8Q0"/>
<proteinExistence type="inferred from homology"/>
<name>A0A8B7N8Q0_HYAAZ</name>
<accession>A0A8B7N8Q0</accession>
<feature type="domain" description="DNA polymerase delta subunit OB-fold" evidence="6">
    <location>
        <begin position="61"/>
        <end position="188"/>
    </location>
</feature>
<dbReference type="GO" id="GO:0003677">
    <property type="term" value="F:DNA binding"/>
    <property type="evidence" value="ECO:0007669"/>
    <property type="project" value="InterPro"/>
</dbReference>
<evidence type="ECO:0000256" key="4">
    <source>
        <dbReference type="ARBA" id="ARBA00023242"/>
    </source>
</evidence>
<protein>
    <submittedName>
        <fullName evidence="8">DNA polymerase delta subunit 2-like</fullName>
    </submittedName>
</protein>
<keyword evidence="7" id="KW-1185">Reference proteome</keyword>
<dbReference type="Pfam" id="PF04042">
    <property type="entry name" value="DNA_pol_E_B"/>
    <property type="match status" value="1"/>
</dbReference>
<dbReference type="KEGG" id="hazt:108667182"/>
<dbReference type="OrthoDB" id="3763at2759"/>
<dbReference type="GO" id="GO:0043625">
    <property type="term" value="C:delta DNA polymerase complex"/>
    <property type="evidence" value="ECO:0007669"/>
    <property type="project" value="TreeGrafter"/>
</dbReference>
<gene>
    <name evidence="8" type="primary">LOC108667182</name>
</gene>